<sequence>MGAGLFELRIHTGPGYRIYYLREANTLILLLCGGDKSTQNKDIARARTLATRWRHDHQDGTS</sequence>
<gene>
    <name evidence="1" type="ordered locus">PACID_01490</name>
</gene>
<accession>K7SFD3</accession>
<dbReference type="Proteomes" id="UP000000214">
    <property type="component" value="Chromosome"/>
</dbReference>
<dbReference type="eggNOG" id="COG3657">
    <property type="taxonomic scope" value="Bacteria"/>
</dbReference>
<dbReference type="PANTHER" id="PTHR41791">
    <property type="entry name" value="SSL7039 PROTEIN"/>
    <property type="match status" value="1"/>
</dbReference>
<dbReference type="InterPro" id="IPR009241">
    <property type="entry name" value="HigB-like"/>
</dbReference>
<reference evidence="1 2" key="1">
    <citation type="journal article" date="2012" name="BMC Genomics">
        <title>The genome sequence of Propionibacterium acidipropionici provides insights into its biotechnological and industrial potential.</title>
        <authorList>
            <person name="Parizzi L.P."/>
            <person name="Grassi M.C."/>
            <person name="Llerena L.A."/>
            <person name="Carazzolle M.F."/>
            <person name="Queiroz V.L."/>
            <person name="Lunardi I."/>
            <person name="Zeidler A.F."/>
            <person name="Teixeira P.J."/>
            <person name="Mieczkowski P."/>
            <person name="Rincones J."/>
            <person name="Pereira G.A."/>
        </authorList>
    </citation>
    <scope>NUCLEOTIDE SEQUENCE [LARGE SCALE GENOMIC DNA]</scope>
    <source>
        <strain evidence="2">ATCC 4875 / DSM 20272 / JCM 6432 / NBRC 12425 / NCIMB 8070</strain>
    </source>
</reference>
<proteinExistence type="predicted"/>
<dbReference type="HOGENOM" id="CLU_152445_2_0_11"/>
<dbReference type="STRING" id="1171373.PACID_01490"/>
<dbReference type="PIRSF" id="PIRSF028744">
    <property type="entry name" value="Addict_mod_HI1419"/>
    <property type="match status" value="1"/>
</dbReference>
<evidence type="ECO:0000313" key="2">
    <source>
        <dbReference type="Proteomes" id="UP000000214"/>
    </source>
</evidence>
<protein>
    <submittedName>
        <fullName evidence="1">Putative addiction module killer protein</fullName>
    </submittedName>
</protein>
<dbReference type="InterPro" id="IPR014056">
    <property type="entry name" value="TypeIITA-like_toxin_pred"/>
</dbReference>
<dbReference type="PATRIC" id="fig|1171373.8.peg.149"/>
<dbReference type="EMBL" id="CP003493">
    <property type="protein sequence ID" value="AFV88000.1"/>
    <property type="molecule type" value="Genomic_DNA"/>
</dbReference>
<dbReference type="AlphaFoldDB" id="K7SFD3"/>
<name>K7SFD3_ACIA4</name>
<evidence type="ECO:0000313" key="1">
    <source>
        <dbReference type="EMBL" id="AFV88000.1"/>
    </source>
</evidence>
<dbReference type="NCBIfam" id="TIGR02683">
    <property type="entry name" value="upstrm_HI1419"/>
    <property type="match status" value="1"/>
</dbReference>
<dbReference type="PANTHER" id="PTHR41791:SF1">
    <property type="entry name" value="SSL7039 PROTEIN"/>
    <property type="match status" value="1"/>
</dbReference>
<dbReference type="Pfam" id="PF05973">
    <property type="entry name" value="Gp49"/>
    <property type="match status" value="1"/>
</dbReference>
<dbReference type="KEGG" id="pbo:PACID_01490"/>
<organism evidence="1 2">
    <name type="scientific">Acidipropionibacterium acidipropionici (strain ATCC 4875 / DSM 20272 / JCM 6432 / NBRC 12425 / NCIMB 8070 / 4)</name>
    <name type="common">Propionibacterium acidipropionici</name>
    <dbReference type="NCBI Taxonomy" id="1171373"/>
    <lineage>
        <taxon>Bacteria</taxon>
        <taxon>Bacillati</taxon>
        <taxon>Actinomycetota</taxon>
        <taxon>Actinomycetes</taxon>
        <taxon>Propionibacteriales</taxon>
        <taxon>Propionibacteriaceae</taxon>
        <taxon>Acidipropionibacterium</taxon>
    </lineage>
</organism>